<keyword evidence="7" id="KW-0539">Nucleus</keyword>
<protein>
    <submittedName>
        <fullName evidence="9">Fungal-specific transcription factor domain-containing protein</fullName>
    </submittedName>
</protein>
<keyword evidence="6" id="KW-0804">Transcription</keyword>
<dbReference type="InterPro" id="IPR051615">
    <property type="entry name" value="Transcr_Regulatory_Elem"/>
</dbReference>
<keyword evidence="3" id="KW-0862">Zinc</keyword>
<keyword evidence="2" id="KW-0479">Metal-binding</keyword>
<dbReference type="Gene3D" id="4.10.240.10">
    <property type="entry name" value="Zn(2)-C6 fungal-type DNA-binding domain"/>
    <property type="match status" value="1"/>
</dbReference>
<dbReference type="SUPFAM" id="SSF57701">
    <property type="entry name" value="Zn2/Cys6 DNA-binding domain"/>
    <property type="match status" value="1"/>
</dbReference>
<dbReference type="CDD" id="cd12148">
    <property type="entry name" value="fungal_TF_MHR"/>
    <property type="match status" value="1"/>
</dbReference>
<dbReference type="Pfam" id="PF04082">
    <property type="entry name" value="Fungal_trans"/>
    <property type="match status" value="1"/>
</dbReference>
<dbReference type="PANTHER" id="PTHR31313">
    <property type="entry name" value="TY1 ENHANCER ACTIVATOR"/>
    <property type="match status" value="1"/>
</dbReference>
<dbReference type="Pfam" id="PF00172">
    <property type="entry name" value="Zn_clus"/>
    <property type="match status" value="1"/>
</dbReference>
<dbReference type="AlphaFoldDB" id="A0AAD5JYI3"/>
<proteinExistence type="predicted"/>
<dbReference type="InterPro" id="IPR036864">
    <property type="entry name" value="Zn2-C6_fun-type_DNA-bd_sf"/>
</dbReference>
<evidence type="ECO:0000256" key="3">
    <source>
        <dbReference type="ARBA" id="ARBA00022833"/>
    </source>
</evidence>
<dbReference type="InterPro" id="IPR001138">
    <property type="entry name" value="Zn2Cys6_DnaBD"/>
</dbReference>
<name>A0AAD5JYI3_9FUNG</name>
<dbReference type="PROSITE" id="PS50048">
    <property type="entry name" value="ZN2_CY6_FUNGAL_2"/>
    <property type="match status" value="1"/>
</dbReference>
<comment type="caution">
    <text evidence="9">The sequence shown here is derived from an EMBL/GenBank/DDBJ whole genome shotgun (WGS) entry which is preliminary data.</text>
</comment>
<dbReference type="SMART" id="SM00906">
    <property type="entry name" value="Fungal_trans"/>
    <property type="match status" value="1"/>
</dbReference>
<feature type="domain" description="Zn(2)-C6 fungal-type" evidence="8">
    <location>
        <begin position="41"/>
        <end position="72"/>
    </location>
</feature>
<dbReference type="Proteomes" id="UP001209540">
    <property type="component" value="Unassembled WGS sequence"/>
</dbReference>
<reference evidence="9" key="1">
    <citation type="journal article" date="2022" name="IScience">
        <title>Evolution of zygomycete secretomes and the origins of terrestrial fungal ecologies.</title>
        <authorList>
            <person name="Chang Y."/>
            <person name="Wang Y."/>
            <person name="Mondo S."/>
            <person name="Ahrendt S."/>
            <person name="Andreopoulos W."/>
            <person name="Barry K."/>
            <person name="Beard J."/>
            <person name="Benny G.L."/>
            <person name="Blankenship S."/>
            <person name="Bonito G."/>
            <person name="Cuomo C."/>
            <person name="Desiro A."/>
            <person name="Gervers K.A."/>
            <person name="Hundley H."/>
            <person name="Kuo A."/>
            <person name="LaButti K."/>
            <person name="Lang B.F."/>
            <person name="Lipzen A."/>
            <person name="O'Donnell K."/>
            <person name="Pangilinan J."/>
            <person name="Reynolds N."/>
            <person name="Sandor L."/>
            <person name="Smith M.E."/>
            <person name="Tsang A."/>
            <person name="Grigoriev I.V."/>
            <person name="Stajich J.E."/>
            <person name="Spatafora J.W."/>
        </authorList>
    </citation>
    <scope>NUCLEOTIDE SEQUENCE</scope>
    <source>
        <strain evidence="9">RSA 2281</strain>
    </source>
</reference>
<evidence type="ECO:0000256" key="5">
    <source>
        <dbReference type="ARBA" id="ARBA00023125"/>
    </source>
</evidence>
<dbReference type="GO" id="GO:0008270">
    <property type="term" value="F:zinc ion binding"/>
    <property type="evidence" value="ECO:0007669"/>
    <property type="project" value="InterPro"/>
</dbReference>
<organism evidence="9 10">
    <name type="scientific">Phascolomyces articulosus</name>
    <dbReference type="NCBI Taxonomy" id="60185"/>
    <lineage>
        <taxon>Eukaryota</taxon>
        <taxon>Fungi</taxon>
        <taxon>Fungi incertae sedis</taxon>
        <taxon>Mucoromycota</taxon>
        <taxon>Mucoromycotina</taxon>
        <taxon>Mucoromycetes</taxon>
        <taxon>Mucorales</taxon>
        <taxon>Lichtheimiaceae</taxon>
        <taxon>Phascolomyces</taxon>
    </lineage>
</organism>
<dbReference type="GO" id="GO:0000981">
    <property type="term" value="F:DNA-binding transcription factor activity, RNA polymerase II-specific"/>
    <property type="evidence" value="ECO:0007669"/>
    <property type="project" value="InterPro"/>
</dbReference>
<keyword evidence="10" id="KW-1185">Reference proteome</keyword>
<accession>A0AAD5JYI3</accession>
<comment type="subcellular location">
    <subcellularLocation>
        <location evidence="1">Nucleus</location>
    </subcellularLocation>
</comment>
<evidence type="ECO:0000256" key="6">
    <source>
        <dbReference type="ARBA" id="ARBA00023163"/>
    </source>
</evidence>
<dbReference type="GO" id="GO:0003677">
    <property type="term" value="F:DNA binding"/>
    <property type="evidence" value="ECO:0007669"/>
    <property type="project" value="UniProtKB-KW"/>
</dbReference>
<evidence type="ECO:0000256" key="7">
    <source>
        <dbReference type="ARBA" id="ARBA00023242"/>
    </source>
</evidence>
<evidence type="ECO:0000259" key="8">
    <source>
        <dbReference type="PROSITE" id="PS50048"/>
    </source>
</evidence>
<evidence type="ECO:0000256" key="1">
    <source>
        <dbReference type="ARBA" id="ARBA00004123"/>
    </source>
</evidence>
<evidence type="ECO:0000256" key="4">
    <source>
        <dbReference type="ARBA" id="ARBA00023015"/>
    </source>
</evidence>
<evidence type="ECO:0000313" key="10">
    <source>
        <dbReference type="Proteomes" id="UP001209540"/>
    </source>
</evidence>
<dbReference type="GO" id="GO:0005634">
    <property type="term" value="C:nucleus"/>
    <property type="evidence" value="ECO:0007669"/>
    <property type="project" value="UniProtKB-SubCell"/>
</dbReference>
<evidence type="ECO:0000256" key="2">
    <source>
        <dbReference type="ARBA" id="ARBA00022723"/>
    </source>
</evidence>
<keyword evidence="5" id="KW-0238">DNA-binding</keyword>
<dbReference type="GO" id="GO:0006351">
    <property type="term" value="P:DNA-templated transcription"/>
    <property type="evidence" value="ECO:0007669"/>
    <property type="project" value="InterPro"/>
</dbReference>
<reference evidence="9" key="2">
    <citation type="submission" date="2023-02" db="EMBL/GenBank/DDBJ databases">
        <authorList>
            <consortium name="DOE Joint Genome Institute"/>
            <person name="Mondo S.J."/>
            <person name="Chang Y."/>
            <person name="Wang Y."/>
            <person name="Ahrendt S."/>
            <person name="Andreopoulos W."/>
            <person name="Barry K."/>
            <person name="Beard J."/>
            <person name="Benny G.L."/>
            <person name="Blankenship S."/>
            <person name="Bonito G."/>
            <person name="Cuomo C."/>
            <person name="Desiro A."/>
            <person name="Gervers K.A."/>
            <person name="Hundley H."/>
            <person name="Kuo A."/>
            <person name="LaButti K."/>
            <person name="Lang B.F."/>
            <person name="Lipzen A."/>
            <person name="O'Donnell K."/>
            <person name="Pangilinan J."/>
            <person name="Reynolds N."/>
            <person name="Sandor L."/>
            <person name="Smith M.W."/>
            <person name="Tsang A."/>
            <person name="Grigoriev I.V."/>
            <person name="Stajich J.E."/>
            <person name="Spatafora J.W."/>
        </authorList>
    </citation>
    <scope>NUCLEOTIDE SEQUENCE</scope>
    <source>
        <strain evidence="9">RSA 2281</strain>
    </source>
</reference>
<dbReference type="EMBL" id="JAIXMP010000016">
    <property type="protein sequence ID" value="KAI9260688.1"/>
    <property type="molecule type" value="Genomic_DNA"/>
</dbReference>
<dbReference type="PROSITE" id="PS00463">
    <property type="entry name" value="ZN2_CY6_FUNGAL_1"/>
    <property type="match status" value="1"/>
</dbReference>
<dbReference type="CDD" id="cd00067">
    <property type="entry name" value="GAL4"/>
    <property type="match status" value="1"/>
</dbReference>
<sequence>MNDSFPSQQPSKTLPIPRLRNTTLISKQNNTKTKSDRNSKSCDNCRKRKVRCNANIQMPCSGCEKDGVECRFVSTRKKMGPPSKEYTASLEQRVQILEQLLEEERRKNNKNNDISSTSEVSVQCRTISYDHSDDIILSDMIQQPQQDPLTSTTVFLQPSLSTISSSSPSSTSIIELSQDLIHDRCSHVLNLIQEIPGLTLELAECMIGGCFMVSLYSVTMVINKYEFLTQFYYQYPQPLDKYLFYSVCAVGCHFLPPELKNQNEISTIGRLLRKKAMGAMGHSYRRSNITTVQTLILLATLAPGSESCDGSSTNWLILGAAVRMAQDMDLLYDSNVQYLSKREIQLRRRIAYTLYALDKFFSAACGKPFTIRDDNINVEAPLEYELQPEEGFIINSITNGPLPKLLEEAEKDISETRVIHNELMEMYSLAQTLCRILVLFYGPKSVSSIEFRNELDNLLIEFQTKMETICADKNRAMHRVLYAGVLLLRYQPITAKITSGRNDCEIQLLDLCTMAANNIVEILDTLQLPEIPSITDGLISLATSMILRNCNHTDIKTRSQARKNLKRCVDIYMRDEMGDRSQNAVVLSELVNQMREMDSILM</sequence>
<dbReference type="SMART" id="SM00066">
    <property type="entry name" value="GAL4"/>
    <property type="match status" value="1"/>
</dbReference>
<evidence type="ECO:0000313" key="9">
    <source>
        <dbReference type="EMBL" id="KAI9260688.1"/>
    </source>
</evidence>
<keyword evidence="4" id="KW-0805">Transcription regulation</keyword>
<dbReference type="InterPro" id="IPR007219">
    <property type="entry name" value="XnlR_reg_dom"/>
</dbReference>
<dbReference type="PANTHER" id="PTHR31313:SF81">
    <property type="entry name" value="TY1 ENHANCER ACTIVATOR"/>
    <property type="match status" value="1"/>
</dbReference>
<gene>
    <name evidence="9" type="ORF">BDA99DRAFT_572740</name>
</gene>